<protein>
    <submittedName>
        <fullName evidence="2">ABC transporter, solute-binding protein</fullName>
    </submittedName>
</protein>
<dbReference type="OrthoDB" id="383937at2"/>
<keyword evidence="3" id="KW-1185">Reference proteome</keyword>
<dbReference type="InterPro" id="IPR006059">
    <property type="entry name" value="SBP"/>
</dbReference>
<accession>E9SGY4</accession>
<dbReference type="PANTHER" id="PTHR43649:SF12">
    <property type="entry name" value="DIACETYLCHITOBIOSE BINDING PROTEIN DASA"/>
    <property type="match status" value="1"/>
</dbReference>
<feature type="signal peptide" evidence="1">
    <location>
        <begin position="1"/>
        <end position="21"/>
    </location>
</feature>
<keyword evidence="1" id="KW-0732">Signal</keyword>
<dbReference type="SUPFAM" id="SSF53850">
    <property type="entry name" value="Periplasmic binding protein-like II"/>
    <property type="match status" value="1"/>
</dbReference>
<proteinExistence type="predicted"/>
<name>E9SGY4_RUMAL</name>
<evidence type="ECO:0000256" key="1">
    <source>
        <dbReference type="SAM" id="SignalP"/>
    </source>
</evidence>
<dbReference type="PROSITE" id="PS51257">
    <property type="entry name" value="PROKAR_LIPOPROTEIN"/>
    <property type="match status" value="1"/>
</dbReference>
<dbReference type="Proteomes" id="UP000004259">
    <property type="component" value="Unassembled WGS sequence"/>
</dbReference>
<dbReference type="AlphaFoldDB" id="E9SGY4"/>
<dbReference type="STRING" id="246199.CUS_7512"/>
<organism evidence="2 3">
    <name type="scientific">Ruminococcus albus 8</name>
    <dbReference type="NCBI Taxonomy" id="246199"/>
    <lineage>
        <taxon>Bacteria</taxon>
        <taxon>Bacillati</taxon>
        <taxon>Bacillota</taxon>
        <taxon>Clostridia</taxon>
        <taxon>Eubacteriales</taxon>
        <taxon>Oscillospiraceae</taxon>
        <taxon>Ruminococcus</taxon>
    </lineage>
</organism>
<comment type="caution">
    <text evidence="2">The sequence shown here is derived from an EMBL/GenBank/DDBJ whole genome shotgun (WGS) entry which is preliminary data.</text>
</comment>
<feature type="chain" id="PRO_5039706015" evidence="1">
    <location>
        <begin position="22"/>
        <end position="484"/>
    </location>
</feature>
<dbReference type="EMBL" id="ADKM02000130">
    <property type="protein sequence ID" value="EGC01304.1"/>
    <property type="molecule type" value="Genomic_DNA"/>
</dbReference>
<evidence type="ECO:0000313" key="2">
    <source>
        <dbReference type="EMBL" id="EGC01304.1"/>
    </source>
</evidence>
<dbReference type="Gene3D" id="3.40.190.10">
    <property type="entry name" value="Periplasmic binding protein-like II"/>
    <property type="match status" value="1"/>
</dbReference>
<gene>
    <name evidence="2" type="ORF">CUS_7512</name>
</gene>
<dbReference type="InterPro" id="IPR050490">
    <property type="entry name" value="Bact_solute-bd_prot1"/>
</dbReference>
<dbReference type="eggNOG" id="COG1653">
    <property type="taxonomic scope" value="Bacteria"/>
</dbReference>
<dbReference type="PANTHER" id="PTHR43649">
    <property type="entry name" value="ARABINOSE-BINDING PROTEIN-RELATED"/>
    <property type="match status" value="1"/>
</dbReference>
<sequence>MKITKKMLALTAALISVMSIAGCSGSSDSGKSEDTLESYEDKVEVASTEDIEGLVQEVSAIPDGADGTLKWLSYFDINPSRRVPEKRTDLTLFEEKGGKIEYESCSSIEKYEKLATELMANNPPDMFWYEQKMTFPANCIKEMFQPVDSIVDFDSPLWSDVKSAADQYTLNGEHFVAPISFGATSVLTYDKDVIEAAGLDDPYEMYINGEWDWDAWYDMMTEYCQGAPEGEDRYGVNGWFAPFIFQSTGKTLISYDAEKDEYVENLNDADFQRASEVLYNIKKNNMYYPEWVGQTSDAFKANILFYAMGPWASCDSHTPKAEDHWGMVPMPKDPNQDTLNCIVDTSAYMWVNGSTKNDAMKCWLECARIVHVQDEYIETERKKFNETNPYWTDEMYQVAYEEVSSGKFNIIVDPGYGISTVLSDDDAATNATLEAVIPYMYSSVMKEDENGAQFTWTMLREQYSGTIASELKTFNDAYHAYTSK</sequence>
<reference evidence="2 3" key="1">
    <citation type="submission" date="2011-02" db="EMBL/GenBank/DDBJ databases">
        <authorList>
            <person name="Nelson K.E."/>
            <person name="Sutton G."/>
            <person name="Torralba M."/>
            <person name="Durkin S."/>
            <person name="Harkins D."/>
            <person name="Montgomery R."/>
            <person name="Ziemer C."/>
            <person name="Klaassens E."/>
            <person name="Ocuiv P."/>
            <person name="Morrison M."/>
        </authorList>
    </citation>
    <scope>NUCLEOTIDE SEQUENCE [LARGE SCALE GENOMIC DNA]</scope>
    <source>
        <strain evidence="2 3">8</strain>
    </source>
</reference>
<dbReference type="RefSeq" id="WP_002852716.1">
    <property type="nucleotide sequence ID" value="NZ_ADKM02000130.1"/>
</dbReference>
<evidence type="ECO:0000313" key="3">
    <source>
        <dbReference type="Proteomes" id="UP000004259"/>
    </source>
</evidence>
<dbReference type="Pfam" id="PF01547">
    <property type="entry name" value="SBP_bac_1"/>
    <property type="match status" value="1"/>
</dbReference>